<dbReference type="HOGENOM" id="CLU_076609_0_1_5"/>
<dbReference type="InterPro" id="IPR013527">
    <property type="entry name" value="YicC-like_N"/>
</dbReference>
<dbReference type="STRING" id="391626.OAN307_c24700"/>
<organism evidence="8 9">
    <name type="scientific">Octadecabacter antarcticus 307</name>
    <dbReference type="NCBI Taxonomy" id="391626"/>
    <lineage>
        <taxon>Bacteria</taxon>
        <taxon>Pseudomonadati</taxon>
        <taxon>Pseudomonadota</taxon>
        <taxon>Alphaproteobacteria</taxon>
        <taxon>Rhodobacterales</taxon>
        <taxon>Roseobacteraceae</taxon>
        <taxon>Octadecabacter</taxon>
    </lineage>
</organism>
<keyword evidence="2" id="KW-0540">Nuclease</keyword>
<dbReference type="NCBIfam" id="TIGR00255">
    <property type="entry name" value="YicC/YloC family endoribonuclease"/>
    <property type="match status" value="1"/>
</dbReference>
<evidence type="ECO:0000256" key="1">
    <source>
        <dbReference type="ARBA" id="ARBA00001968"/>
    </source>
</evidence>
<dbReference type="Pfam" id="PF08340">
    <property type="entry name" value="YicC-like_C"/>
    <property type="match status" value="1"/>
</dbReference>
<keyword evidence="4" id="KW-0378">Hydrolase</keyword>
<evidence type="ECO:0000256" key="4">
    <source>
        <dbReference type="ARBA" id="ARBA00022801"/>
    </source>
</evidence>
<dbReference type="Proteomes" id="UP000005307">
    <property type="component" value="Chromosome"/>
</dbReference>
<dbReference type="InterPro" id="IPR013551">
    <property type="entry name" value="YicC-like_C"/>
</dbReference>
<evidence type="ECO:0008006" key="10">
    <source>
        <dbReference type="Google" id="ProtNLM"/>
    </source>
</evidence>
<dbReference type="GO" id="GO:0004521">
    <property type="term" value="F:RNA endonuclease activity"/>
    <property type="evidence" value="ECO:0007669"/>
    <property type="project" value="InterPro"/>
</dbReference>
<gene>
    <name evidence="8" type="ORF">OAN307_c24700</name>
</gene>
<proteinExistence type="inferred from homology"/>
<accession>M9R777</accession>
<dbReference type="PANTHER" id="PTHR30636">
    <property type="entry name" value="UPF0701 PROTEIN YICC"/>
    <property type="match status" value="1"/>
</dbReference>
<dbReference type="Pfam" id="PF03755">
    <property type="entry name" value="YicC-like_N"/>
    <property type="match status" value="1"/>
</dbReference>
<dbReference type="AlphaFoldDB" id="M9R777"/>
<evidence type="ECO:0000256" key="2">
    <source>
        <dbReference type="ARBA" id="ARBA00022722"/>
    </source>
</evidence>
<dbReference type="GO" id="GO:0016787">
    <property type="term" value="F:hydrolase activity"/>
    <property type="evidence" value="ECO:0007669"/>
    <property type="project" value="UniProtKB-KW"/>
</dbReference>
<evidence type="ECO:0000313" key="8">
    <source>
        <dbReference type="EMBL" id="AGI68077.1"/>
    </source>
</evidence>
<name>M9R777_9RHOB</name>
<dbReference type="eggNOG" id="COG1561">
    <property type="taxonomic scope" value="Bacteria"/>
</dbReference>
<keyword evidence="9" id="KW-1185">Reference proteome</keyword>
<dbReference type="KEGG" id="oat:OAN307_c24700"/>
<reference evidence="8 9" key="1">
    <citation type="journal article" date="2013" name="PLoS ONE">
        <title>Poles Apart: Arctic and Antarctic Octadecabacter strains Share High Genome Plasticity and a New Type of Xanthorhodopsin.</title>
        <authorList>
            <person name="Vollmers J."/>
            <person name="Voget S."/>
            <person name="Dietrich S."/>
            <person name="Gollnow K."/>
            <person name="Smits M."/>
            <person name="Meyer K."/>
            <person name="Brinkhoff T."/>
            <person name="Simon M."/>
            <person name="Daniel R."/>
        </authorList>
    </citation>
    <scope>NUCLEOTIDE SEQUENCE [LARGE SCALE GENOMIC DNA]</scope>
    <source>
        <strain evidence="8 9">307</strain>
    </source>
</reference>
<comment type="cofactor">
    <cofactor evidence="1">
        <name>a divalent metal cation</name>
        <dbReference type="ChEBI" id="CHEBI:60240"/>
    </cofactor>
</comment>
<protein>
    <recommendedName>
        <fullName evidence="10">YicC family protein</fullName>
    </recommendedName>
</protein>
<evidence type="ECO:0000313" key="9">
    <source>
        <dbReference type="Proteomes" id="UP000005307"/>
    </source>
</evidence>
<keyword evidence="3" id="KW-0255">Endonuclease</keyword>
<dbReference type="PANTHER" id="PTHR30636:SF3">
    <property type="entry name" value="UPF0701 PROTEIN YICC"/>
    <property type="match status" value="1"/>
</dbReference>
<sequence>MIRSMTAFASQQGNADFKTGGGQTGGVTSDTSWTWEVRSVNGRGLDVKLRLPDGTPGLEVAVRGCVGNYVTRGNITIGLRLNRAQSDGALAIDPARMDMILAALDAVQERAFDTGVTLGQPTAADVLAQRGVLVAAQAGEGADLLDPLTSDLHVALGALKVMREAEGVALLDVLIDQIDQITVLTAQAVVAAKARIDATKANMAAALARVMDDATGADPDRVAQELALIAVKTDITEEIDRLGAHVKAARGLLVGGGPIGRKLDFLTQEFNREANTLCAKAQDVTLTQIGLALKAVIDQMREQVQNVE</sequence>
<evidence type="ECO:0000256" key="3">
    <source>
        <dbReference type="ARBA" id="ARBA00022759"/>
    </source>
</evidence>
<dbReference type="EMBL" id="CP003740">
    <property type="protein sequence ID" value="AGI68077.1"/>
    <property type="molecule type" value="Genomic_DNA"/>
</dbReference>
<feature type="domain" description="Endoribonuclease YicC-like N-terminal" evidence="6">
    <location>
        <begin position="2"/>
        <end position="170"/>
    </location>
</feature>
<comment type="similarity">
    <text evidence="5">Belongs to the YicC/YloC family.</text>
</comment>
<evidence type="ECO:0000259" key="7">
    <source>
        <dbReference type="Pfam" id="PF08340"/>
    </source>
</evidence>
<evidence type="ECO:0000259" key="6">
    <source>
        <dbReference type="Pfam" id="PF03755"/>
    </source>
</evidence>
<dbReference type="RefSeq" id="WP_015500095.1">
    <property type="nucleotide sequence ID" value="NC_020911.1"/>
</dbReference>
<dbReference type="InterPro" id="IPR005229">
    <property type="entry name" value="YicC/YloC-like"/>
</dbReference>
<feature type="domain" description="Endoribonuclease YicC-like C-terminal" evidence="7">
    <location>
        <begin position="193"/>
        <end position="308"/>
    </location>
</feature>
<evidence type="ECO:0000256" key="5">
    <source>
        <dbReference type="ARBA" id="ARBA00035648"/>
    </source>
</evidence>